<gene>
    <name evidence="1" type="ORF">OF365_02295</name>
</gene>
<evidence type="ECO:0000313" key="1">
    <source>
        <dbReference type="EMBL" id="MCV3754195.1"/>
    </source>
</evidence>
<dbReference type="Gene3D" id="3.90.1200.10">
    <property type="match status" value="1"/>
</dbReference>
<dbReference type="RefSeq" id="WP_263817998.1">
    <property type="nucleotide sequence ID" value="NZ_JAOXHJ010000004.1"/>
</dbReference>
<dbReference type="EMBL" id="JAOXHJ010000004">
    <property type="protein sequence ID" value="MCV3754195.1"/>
    <property type="molecule type" value="Genomic_DNA"/>
</dbReference>
<protein>
    <submittedName>
        <fullName evidence="1">Aminoglycoside phosphotransferase family protein</fullName>
    </submittedName>
</protein>
<organism evidence="1 2">
    <name type="scientific">Ureaplasma zalophigenitalium</name>
    <dbReference type="NCBI Taxonomy" id="907723"/>
    <lineage>
        <taxon>Bacteria</taxon>
        <taxon>Bacillati</taxon>
        <taxon>Mycoplasmatota</taxon>
        <taxon>Mycoplasmoidales</taxon>
        <taxon>Mycoplasmoidaceae</taxon>
        <taxon>Ureaplasma</taxon>
    </lineage>
</organism>
<sequence length="263" mass="31982">MKLKKYLDHFLTQKHDLQNKHDWGWTNHVYSCLINGNTYYVRIKKSELNPYEPLLFSHFFSFPHYYNSISHHIITPALETAEHIEINDWYFKSLLSFINDLQQNSIVNLIAEKRYFNYLQYIDVVPDSLYKEMFLTFYSLLSQEAEIVLCHNDLSIFNILVNETTNLFQIIDFELASFGFAHYDIFNFIRSIPSLQQQEFYIKKISSQLQIDLTLCYKYMFFVNYFAYTWAFYQTNILFKNFIATYINQTEAHFYYWWKKIFQ</sequence>
<name>A0ABT3BPL8_9BACT</name>
<accession>A0ABT3BPL8</accession>
<keyword evidence="2" id="KW-1185">Reference proteome</keyword>
<dbReference type="SUPFAM" id="SSF56112">
    <property type="entry name" value="Protein kinase-like (PK-like)"/>
    <property type="match status" value="1"/>
</dbReference>
<dbReference type="Pfam" id="PF01633">
    <property type="entry name" value="Choline_kinase"/>
    <property type="match status" value="1"/>
</dbReference>
<dbReference type="InterPro" id="IPR011009">
    <property type="entry name" value="Kinase-like_dom_sf"/>
</dbReference>
<evidence type="ECO:0000313" key="2">
    <source>
        <dbReference type="Proteomes" id="UP001207252"/>
    </source>
</evidence>
<comment type="caution">
    <text evidence="1">The sequence shown here is derived from an EMBL/GenBank/DDBJ whole genome shotgun (WGS) entry which is preliminary data.</text>
</comment>
<reference evidence="1 2" key="1">
    <citation type="journal article" date="2020" name="Int. J. Syst. Evol. Microbiol.">
        <title>Ureaplasma miroungigenitalium sp. nov. isolated from northern elephant seals (Mirounga angustirostris) and Ureaplasma zalophigenitalium sp. nov. isolated from California sea lions (Zalophus californianus).</title>
        <authorList>
            <person name="Volokhov D.V."/>
            <person name="Gulland F.M."/>
            <person name="Gao Y."/>
            <person name="Chizhikov V.E."/>
        </authorList>
    </citation>
    <scope>NUCLEOTIDE SEQUENCE [LARGE SCALE GENOMIC DNA]</scope>
    <source>
        <strain evidence="1 2">CSL7644-GEN</strain>
    </source>
</reference>
<proteinExistence type="predicted"/>
<dbReference type="Proteomes" id="UP001207252">
    <property type="component" value="Unassembled WGS sequence"/>
</dbReference>